<accession>A0AAV5E8G3</accession>
<organism evidence="1 2">
    <name type="scientific">Eleusine coracana subsp. coracana</name>
    <dbReference type="NCBI Taxonomy" id="191504"/>
    <lineage>
        <taxon>Eukaryota</taxon>
        <taxon>Viridiplantae</taxon>
        <taxon>Streptophyta</taxon>
        <taxon>Embryophyta</taxon>
        <taxon>Tracheophyta</taxon>
        <taxon>Spermatophyta</taxon>
        <taxon>Magnoliopsida</taxon>
        <taxon>Liliopsida</taxon>
        <taxon>Poales</taxon>
        <taxon>Poaceae</taxon>
        <taxon>PACMAD clade</taxon>
        <taxon>Chloridoideae</taxon>
        <taxon>Cynodonteae</taxon>
        <taxon>Eleusininae</taxon>
        <taxon>Eleusine</taxon>
    </lineage>
</organism>
<gene>
    <name evidence="1" type="primary">gb06008</name>
    <name evidence="1" type="ORF">PR202_gb06008</name>
</gene>
<protein>
    <submittedName>
        <fullName evidence="1">Uncharacterized protein</fullName>
    </submittedName>
</protein>
<dbReference type="AlphaFoldDB" id="A0AAV5E8G3"/>
<sequence>MPLPGLRTGAAAGPASSPLLRYVVSPVHPSRSPPYLPSLQSEPALDQNRVRRCDAILHESASAMPASGKGGKPGGARENLAMMKYLKKMHSRVIFLGRLDQVVRGITTAEAAYFSVKLYMDSRSSMSSRPR</sequence>
<comment type="caution">
    <text evidence="1">The sequence shown here is derived from an EMBL/GenBank/DDBJ whole genome shotgun (WGS) entry which is preliminary data.</text>
</comment>
<evidence type="ECO:0000313" key="1">
    <source>
        <dbReference type="EMBL" id="GJN18806.1"/>
    </source>
</evidence>
<reference evidence="1" key="1">
    <citation type="journal article" date="2018" name="DNA Res.">
        <title>Multiple hybrid de novo genome assembly of finger millet, an orphan allotetraploid crop.</title>
        <authorList>
            <person name="Hatakeyama M."/>
            <person name="Aluri S."/>
            <person name="Balachadran M.T."/>
            <person name="Sivarajan S.R."/>
            <person name="Patrignani A."/>
            <person name="Gruter S."/>
            <person name="Poveda L."/>
            <person name="Shimizu-Inatsugi R."/>
            <person name="Baeten J."/>
            <person name="Francoijs K.J."/>
            <person name="Nataraja K.N."/>
            <person name="Reddy Y.A.N."/>
            <person name="Phadnis S."/>
            <person name="Ravikumar R.L."/>
            <person name="Schlapbach R."/>
            <person name="Sreeman S.M."/>
            <person name="Shimizu K.K."/>
        </authorList>
    </citation>
    <scope>NUCLEOTIDE SEQUENCE</scope>
</reference>
<reference evidence="1" key="2">
    <citation type="submission" date="2021-12" db="EMBL/GenBank/DDBJ databases">
        <title>Resequencing data analysis of finger millet.</title>
        <authorList>
            <person name="Hatakeyama M."/>
            <person name="Aluri S."/>
            <person name="Balachadran M.T."/>
            <person name="Sivarajan S.R."/>
            <person name="Poveda L."/>
            <person name="Shimizu-Inatsugi R."/>
            <person name="Schlapbach R."/>
            <person name="Sreeman S.M."/>
            <person name="Shimizu K.K."/>
        </authorList>
    </citation>
    <scope>NUCLEOTIDE SEQUENCE</scope>
</reference>
<dbReference type="Proteomes" id="UP001054889">
    <property type="component" value="Unassembled WGS sequence"/>
</dbReference>
<proteinExistence type="predicted"/>
<keyword evidence="2" id="KW-1185">Reference proteome</keyword>
<dbReference type="EMBL" id="BQKI01000074">
    <property type="protein sequence ID" value="GJN18806.1"/>
    <property type="molecule type" value="Genomic_DNA"/>
</dbReference>
<name>A0AAV5E8G3_ELECO</name>
<evidence type="ECO:0000313" key="2">
    <source>
        <dbReference type="Proteomes" id="UP001054889"/>
    </source>
</evidence>